<proteinExistence type="predicted"/>
<evidence type="ECO:0000313" key="2">
    <source>
        <dbReference type="Proteomes" id="UP001342631"/>
    </source>
</evidence>
<reference evidence="1 2" key="1">
    <citation type="journal article" date="2024" name="Arch. Microbiol.">
        <title>Corallococcus caeni sp. nov., a novel myxobacterium isolated from activated sludge.</title>
        <authorList>
            <person name="Tomita S."/>
            <person name="Nakai R."/>
            <person name="Kuroda K."/>
            <person name="Kurashita H."/>
            <person name="Hatamoto M."/>
            <person name="Yamaguchi T."/>
            <person name="Narihiro T."/>
        </authorList>
    </citation>
    <scope>NUCLEOTIDE SEQUENCE [LARGE SCALE GENOMIC DNA]</scope>
    <source>
        <strain evidence="1 2">NO1</strain>
    </source>
</reference>
<protein>
    <recommendedName>
        <fullName evidence="3">MarR family transcriptional regulator</fullName>
    </recommendedName>
</protein>
<keyword evidence="2" id="KW-1185">Reference proteome</keyword>
<evidence type="ECO:0000313" key="1">
    <source>
        <dbReference type="EMBL" id="GMU06522.1"/>
    </source>
</evidence>
<dbReference type="EMBL" id="BTTX01000003">
    <property type="protein sequence ID" value="GMU06522.1"/>
    <property type="molecule type" value="Genomic_DNA"/>
</dbReference>
<name>A0ABQ6QR73_9BACT</name>
<sequence>MTTAQRVWCQVPAWWVPVWVSLHGDTHVPDPLEDAVFRLIELERGQSRDIALMLQVDVSLVHSALDSLEAAGRIQQQGEQWVLRLAQTRDEAPREREGWVVWDAQARRPLLQVVLGARPHHEPNAPEGWELLACDANPSQGKRPKDREVEQALSYLPELPELRGLEPLGSGLRTFDPGLIRRIRRNSRERLEAGNAYVPVEFRPVTGSVVWRPCVFPFARAPSELDPAAWEGLLGRVDAASRHRLEARQEDAAGTIAQFALLEAGYSSMSELREAASRKARYTLAGVWDNPGWDKLQPMIVTAEIFATIAHAVKHASRRQSLHCWADVLEFLMGLLHQRFSAAFVKDRFREVRSMPGSLRKERVLAQRSVLRGSVDHLLGVVAEDKGLDRLRDALERSASIGTRVLGLAFARVFVPGTGKHLDPALAECPAFFDELSEANALRVAVVHLDVDGARSAEEIELEDFRHRVLRLAQASMQISMQ</sequence>
<dbReference type="RefSeq" id="WP_338277360.1">
    <property type="nucleotide sequence ID" value="NZ_BTTX01000003.1"/>
</dbReference>
<dbReference type="Proteomes" id="UP001342631">
    <property type="component" value="Unassembled WGS sequence"/>
</dbReference>
<evidence type="ECO:0008006" key="3">
    <source>
        <dbReference type="Google" id="ProtNLM"/>
    </source>
</evidence>
<accession>A0ABQ6QR73</accession>
<organism evidence="1 2">
    <name type="scientific">Corallococcus caeni</name>
    <dbReference type="NCBI Taxonomy" id="3082388"/>
    <lineage>
        <taxon>Bacteria</taxon>
        <taxon>Pseudomonadati</taxon>
        <taxon>Myxococcota</taxon>
        <taxon>Myxococcia</taxon>
        <taxon>Myxococcales</taxon>
        <taxon>Cystobacterineae</taxon>
        <taxon>Myxococcaceae</taxon>
        <taxon>Corallococcus</taxon>
    </lineage>
</organism>
<gene>
    <name evidence="1" type="ORF">ASNO1_27750</name>
</gene>
<comment type="caution">
    <text evidence="1">The sequence shown here is derived from an EMBL/GenBank/DDBJ whole genome shotgun (WGS) entry which is preliminary data.</text>
</comment>